<organism evidence="12 13">
    <name type="scientific">Acetobacterium bakii</name>
    <dbReference type="NCBI Taxonomy" id="52689"/>
    <lineage>
        <taxon>Bacteria</taxon>
        <taxon>Bacillati</taxon>
        <taxon>Bacillota</taxon>
        <taxon>Clostridia</taxon>
        <taxon>Eubacteriales</taxon>
        <taxon>Eubacteriaceae</taxon>
        <taxon>Acetobacterium</taxon>
    </lineage>
</organism>
<dbReference type="InterPro" id="IPR036389">
    <property type="entry name" value="RNase_III_sf"/>
</dbReference>
<dbReference type="InterPro" id="IPR014720">
    <property type="entry name" value="dsRBD_dom"/>
</dbReference>
<feature type="active site" evidence="9">
    <location>
        <position position="58"/>
    </location>
</feature>
<comment type="similarity">
    <text evidence="2">Belongs to the ribonuclease III family.</text>
</comment>
<feature type="domain" description="RNase III" evidence="11">
    <location>
        <begin position="20"/>
        <end position="140"/>
    </location>
</feature>
<evidence type="ECO:0000313" key="13">
    <source>
        <dbReference type="Proteomes" id="UP000036873"/>
    </source>
</evidence>
<comment type="subcellular location">
    <subcellularLocation>
        <location evidence="9">Cytoplasm</location>
    </subcellularLocation>
</comment>
<evidence type="ECO:0000256" key="4">
    <source>
        <dbReference type="ARBA" id="ARBA00022664"/>
    </source>
</evidence>
<protein>
    <recommendedName>
        <fullName evidence="9">Ribonuclease 3</fullName>
        <ecNumber evidence="9">3.1.26.3</ecNumber>
    </recommendedName>
    <alternativeName>
        <fullName evidence="9">Ribonuclease III</fullName>
        <shortName evidence="9">RNase III</shortName>
    </alternativeName>
</protein>
<evidence type="ECO:0000256" key="7">
    <source>
        <dbReference type="ARBA" id="ARBA00022801"/>
    </source>
</evidence>
<dbReference type="InterPro" id="IPR000999">
    <property type="entry name" value="RNase_III_dom"/>
</dbReference>
<dbReference type="NCBIfam" id="TIGR02191">
    <property type="entry name" value="RNaseIII"/>
    <property type="match status" value="1"/>
</dbReference>
<feature type="binding site" evidence="9">
    <location>
        <position position="129"/>
    </location>
    <ligand>
        <name>Mg(2+)</name>
        <dbReference type="ChEBI" id="CHEBI:18420"/>
    </ligand>
</feature>
<dbReference type="Proteomes" id="UP000036873">
    <property type="component" value="Unassembled WGS sequence"/>
</dbReference>
<comment type="subunit">
    <text evidence="9">Homodimer.</text>
</comment>
<dbReference type="AlphaFoldDB" id="A0A0L6TZL6"/>
<accession>A0A0L6TZL6</accession>
<dbReference type="GO" id="GO:0010468">
    <property type="term" value="P:regulation of gene expression"/>
    <property type="evidence" value="ECO:0007669"/>
    <property type="project" value="TreeGrafter"/>
</dbReference>
<dbReference type="SMART" id="SM00358">
    <property type="entry name" value="DSRM"/>
    <property type="match status" value="1"/>
</dbReference>
<comment type="caution">
    <text evidence="12">The sequence shown here is derived from an EMBL/GenBank/DDBJ whole genome shotgun (WGS) entry which is preliminary data.</text>
</comment>
<name>A0A0L6TZL6_9FIRM</name>
<dbReference type="GO" id="GO:0005737">
    <property type="term" value="C:cytoplasm"/>
    <property type="evidence" value="ECO:0007669"/>
    <property type="project" value="UniProtKB-SubCell"/>
</dbReference>
<dbReference type="PANTHER" id="PTHR11207:SF0">
    <property type="entry name" value="RIBONUCLEASE 3"/>
    <property type="match status" value="1"/>
</dbReference>
<feature type="binding site" evidence="9">
    <location>
        <position position="126"/>
    </location>
    <ligand>
        <name>Mg(2+)</name>
        <dbReference type="ChEBI" id="CHEBI:18420"/>
    </ligand>
</feature>
<keyword evidence="7 9" id="KW-0378">Hydrolase</keyword>
<dbReference type="GO" id="GO:0004525">
    <property type="term" value="F:ribonuclease III activity"/>
    <property type="evidence" value="ECO:0007669"/>
    <property type="project" value="UniProtKB-UniRule"/>
</dbReference>
<evidence type="ECO:0000256" key="2">
    <source>
        <dbReference type="ARBA" id="ARBA00010183"/>
    </source>
</evidence>
<feature type="active site" evidence="9">
    <location>
        <position position="129"/>
    </location>
</feature>
<keyword evidence="9" id="KW-0479">Metal-binding</keyword>
<reference evidence="13" key="1">
    <citation type="submission" date="2015-07" db="EMBL/GenBank/DDBJ databases">
        <title>Draft genome sequence of Acetobacterium bakii DSM 8293, a potential psychrophilic chemical producer through syngas fermentation.</title>
        <authorList>
            <person name="Song Y."/>
            <person name="Hwang S."/>
            <person name="Cho B.-K."/>
        </authorList>
    </citation>
    <scope>NUCLEOTIDE SEQUENCE [LARGE SCALE GENOMIC DNA]</scope>
    <source>
        <strain evidence="13">DSM 8239</strain>
    </source>
</reference>
<dbReference type="HAMAP" id="MF_00104">
    <property type="entry name" value="RNase_III"/>
    <property type="match status" value="1"/>
</dbReference>
<evidence type="ECO:0000256" key="8">
    <source>
        <dbReference type="ARBA" id="ARBA00022884"/>
    </source>
</evidence>
<dbReference type="SUPFAM" id="SSF69065">
    <property type="entry name" value="RNase III domain-like"/>
    <property type="match status" value="1"/>
</dbReference>
<feature type="binding site" evidence="9">
    <location>
        <position position="54"/>
    </location>
    <ligand>
        <name>Mg(2+)</name>
        <dbReference type="ChEBI" id="CHEBI:18420"/>
    </ligand>
</feature>
<evidence type="ECO:0000256" key="6">
    <source>
        <dbReference type="ARBA" id="ARBA00022759"/>
    </source>
</evidence>
<dbReference type="FunFam" id="1.10.1520.10:FF:000001">
    <property type="entry name" value="Ribonuclease 3"/>
    <property type="match status" value="1"/>
</dbReference>
<comment type="catalytic activity">
    <reaction evidence="1 9">
        <text>Endonucleolytic cleavage to 5'-phosphomonoester.</text>
        <dbReference type="EC" id="3.1.26.3"/>
    </reaction>
</comment>
<dbReference type="GO" id="GO:0008033">
    <property type="term" value="P:tRNA processing"/>
    <property type="evidence" value="ECO:0007669"/>
    <property type="project" value="UniProtKB-KW"/>
</dbReference>
<comment type="cofactor">
    <cofactor evidence="9">
        <name>Mg(2+)</name>
        <dbReference type="ChEBI" id="CHEBI:18420"/>
    </cofactor>
</comment>
<keyword evidence="8 9" id="KW-0694">RNA-binding</keyword>
<dbReference type="STRING" id="52689.AKG39_11040"/>
<dbReference type="Gene3D" id="1.10.1520.10">
    <property type="entry name" value="Ribonuclease III domain"/>
    <property type="match status" value="1"/>
</dbReference>
<dbReference type="PROSITE" id="PS00517">
    <property type="entry name" value="RNASE_3_1"/>
    <property type="match status" value="1"/>
</dbReference>
<evidence type="ECO:0000256" key="1">
    <source>
        <dbReference type="ARBA" id="ARBA00000109"/>
    </source>
</evidence>
<evidence type="ECO:0000256" key="5">
    <source>
        <dbReference type="ARBA" id="ARBA00022722"/>
    </source>
</evidence>
<dbReference type="PROSITE" id="PS50142">
    <property type="entry name" value="RNASE_3_2"/>
    <property type="match status" value="1"/>
</dbReference>
<keyword evidence="9" id="KW-0460">Magnesium</keyword>
<evidence type="ECO:0000313" key="12">
    <source>
        <dbReference type="EMBL" id="KNZ41522.1"/>
    </source>
</evidence>
<dbReference type="PATRIC" id="fig|52689.4.peg.1432"/>
<dbReference type="Pfam" id="PF00035">
    <property type="entry name" value="dsrm"/>
    <property type="match status" value="1"/>
</dbReference>
<keyword evidence="4 9" id="KW-0507">mRNA processing</keyword>
<dbReference type="Gene3D" id="3.30.160.20">
    <property type="match status" value="1"/>
</dbReference>
<dbReference type="GO" id="GO:0006364">
    <property type="term" value="P:rRNA processing"/>
    <property type="evidence" value="ECO:0007669"/>
    <property type="project" value="UniProtKB-UniRule"/>
</dbReference>
<dbReference type="GO" id="GO:0019843">
    <property type="term" value="F:rRNA binding"/>
    <property type="evidence" value="ECO:0007669"/>
    <property type="project" value="UniProtKB-KW"/>
</dbReference>
<gene>
    <name evidence="9" type="primary">rnc</name>
    <name evidence="12" type="ORF">AKG39_11040</name>
</gene>
<keyword evidence="3 9" id="KW-0698">rRNA processing</keyword>
<dbReference type="CDD" id="cd00593">
    <property type="entry name" value="RIBOc"/>
    <property type="match status" value="1"/>
</dbReference>
<evidence type="ECO:0000259" key="11">
    <source>
        <dbReference type="PROSITE" id="PS50142"/>
    </source>
</evidence>
<evidence type="ECO:0000256" key="9">
    <source>
        <dbReference type="HAMAP-Rule" id="MF_00104"/>
    </source>
</evidence>
<proteinExistence type="inferred from homology"/>
<dbReference type="PROSITE" id="PS50137">
    <property type="entry name" value="DS_RBD"/>
    <property type="match status" value="1"/>
</dbReference>
<feature type="domain" description="DRBM" evidence="10">
    <location>
        <begin position="167"/>
        <end position="236"/>
    </location>
</feature>
<keyword evidence="9" id="KW-0819">tRNA processing</keyword>
<evidence type="ECO:0000259" key="10">
    <source>
        <dbReference type="PROSITE" id="PS50137"/>
    </source>
</evidence>
<keyword evidence="9" id="KW-0963">Cytoplasm</keyword>
<evidence type="ECO:0000256" key="3">
    <source>
        <dbReference type="ARBA" id="ARBA00022552"/>
    </source>
</evidence>
<dbReference type="EC" id="3.1.26.3" evidence="9"/>
<dbReference type="EMBL" id="LGYO01000027">
    <property type="protein sequence ID" value="KNZ41522.1"/>
    <property type="molecule type" value="Genomic_DNA"/>
</dbReference>
<sequence>MAPLNFGGACFLRRCYKLTIEDKINYHFKKKELLKIALTHSSHSGNAANNERLEFLGDAVLELIISEYLYESHKLSEGKMTKIRSNIVCAESLSKAAYDLYLGDHILLGKGEIVTGGRRRKSNLANAFEALIGAVFLDSNFETTREMVLRLLGNNIELALSGALVKDYKTELQEHIQKNNDNVIEYVLDKSEGPEHNKTFFINLLLNNECVSAGIGKSKKEGEQDAAKNYLSEVLKK</sequence>
<dbReference type="InterPro" id="IPR011907">
    <property type="entry name" value="RNase_III"/>
</dbReference>
<keyword evidence="9" id="KW-0699">rRNA-binding</keyword>
<dbReference type="GO" id="GO:0046872">
    <property type="term" value="F:metal ion binding"/>
    <property type="evidence" value="ECO:0007669"/>
    <property type="project" value="UniProtKB-KW"/>
</dbReference>
<dbReference type="CDD" id="cd10845">
    <property type="entry name" value="DSRM_RNAse_III_family"/>
    <property type="match status" value="1"/>
</dbReference>
<dbReference type="Pfam" id="PF14622">
    <property type="entry name" value="Ribonucleas_3_3"/>
    <property type="match status" value="1"/>
</dbReference>
<dbReference type="GO" id="GO:0006397">
    <property type="term" value="P:mRNA processing"/>
    <property type="evidence" value="ECO:0007669"/>
    <property type="project" value="UniProtKB-UniRule"/>
</dbReference>
<dbReference type="GO" id="GO:0003725">
    <property type="term" value="F:double-stranded RNA binding"/>
    <property type="evidence" value="ECO:0007669"/>
    <property type="project" value="TreeGrafter"/>
</dbReference>
<dbReference type="SMART" id="SM00535">
    <property type="entry name" value="RIBOc"/>
    <property type="match status" value="1"/>
</dbReference>
<dbReference type="SUPFAM" id="SSF54768">
    <property type="entry name" value="dsRNA-binding domain-like"/>
    <property type="match status" value="1"/>
</dbReference>
<keyword evidence="13" id="KW-1185">Reference proteome</keyword>
<comment type="function">
    <text evidence="9">Digests double-stranded RNA. Involved in the processing of primary rRNA transcript to yield the immediate precursors to the large and small rRNAs (23S and 16S). Processes some mRNAs, and tRNAs when they are encoded in the rRNA operon. Processes pre-crRNA and tracrRNA of type II CRISPR loci if present in the organism.</text>
</comment>
<dbReference type="PANTHER" id="PTHR11207">
    <property type="entry name" value="RIBONUCLEASE III"/>
    <property type="match status" value="1"/>
</dbReference>
<keyword evidence="6 9" id="KW-0255">Endonuclease</keyword>
<keyword evidence="5 9" id="KW-0540">Nuclease</keyword>